<reference evidence="11 12" key="1">
    <citation type="submission" date="2020-08" db="EMBL/GenBank/DDBJ databases">
        <title>Sequencing the genomes of 1000 actinobacteria strains.</title>
        <authorList>
            <person name="Klenk H.-P."/>
        </authorList>
    </citation>
    <scope>NUCLEOTIDE SEQUENCE [LARGE SCALE GENOMIC DNA]</scope>
    <source>
        <strain evidence="11 12">DSM 24947</strain>
    </source>
</reference>
<dbReference type="GO" id="GO:0004852">
    <property type="term" value="F:uroporphyrinogen-III synthase activity"/>
    <property type="evidence" value="ECO:0007669"/>
    <property type="project" value="UniProtKB-UniRule"/>
</dbReference>
<evidence type="ECO:0000256" key="2">
    <source>
        <dbReference type="ARBA" id="ARBA00008133"/>
    </source>
</evidence>
<protein>
    <recommendedName>
        <fullName evidence="7 9">Uroporphyrinogen-III synthase</fullName>
        <ecNumber evidence="3 9">4.2.1.75</ecNumber>
    </recommendedName>
</protein>
<comment type="function">
    <text evidence="6 9">Catalyzes cyclization of the linear tetrapyrrole, hydroxymethylbilane, to the macrocyclic uroporphyrinogen III.</text>
</comment>
<keyword evidence="4 9" id="KW-0456">Lyase</keyword>
<dbReference type="CDD" id="cd06578">
    <property type="entry name" value="HemD"/>
    <property type="match status" value="1"/>
</dbReference>
<evidence type="ECO:0000256" key="1">
    <source>
        <dbReference type="ARBA" id="ARBA00004772"/>
    </source>
</evidence>
<dbReference type="PANTHER" id="PTHR38042:SF1">
    <property type="entry name" value="UROPORPHYRINOGEN-III SYNTHASE, CHLOROPLASTIC"/>
    <property type="match status" value="1"/>
</dbReference>
<name>A0A7W7BS86_9MICO</name>
<accession>A0A7W7BS86</accession>
<dbReference type="Proteomes" id="UP000573729">
    <property type="component" value="Unassembled WGS sequence"/>
</dbReference>
<organism evidence="11 12">
    <name type="scientific">Microbacterium marinum</name>
    <dbReference type="NCBI Taxonomy" id="421115"/>
    <lineage>
        <taxon>Bacteria</taxon>
        <taxon>Bacillati</taxon>
        <taxon>Actinomycetota</taxon>
        <taxon>Actinomycetes</taxon>
        <taxon>Micrococcales</taxon>
        <taxon>Microbacteriaceae</taxon>
        <taxon>Microbacterium</taxon>
    </lineage>
</organism>
<comment type="similarity">
    <text evidence="2 9">Belongs to the uroporphyrinogen-III synthase family.</text>
</comment>
<keyword evidence="12" id="KW-1185">Reference proteome</keyword>
<evidence type="ECO:0000313" key="12">
    <source>
        <dbReference type="Proteomes" id="UP000573729"/>
    </source>
</evidence>
<dbReference type="InterPro" id="IPR036108">
    <property type="entry name" value="4pyrrol_syn_uPrphyn_synt_sf"/>
</dbReference>
<dbReference type="InterPro" id="IPR039793">
    <property type="entry name" value="UROS/Hem4"/>
</dbReference>
<evidence type="ECO:0000256" key="6">
    <source>
        <dbReference type="ARBA" id="ARBA00037589"/>
    </source>
</evidence>
<dbReference type="UniPathway" id="UPA00251">
    <property type="reaction ID" value="UER00320"/>
</dbReference>
<dbReference type="EC" id="4.2.1.75" evidence="3 9"/>
<dbReference type="InterPro" id="IPR003754">
    <property type="entry name" value="4pyrrol_synth_uPrphyn_synth"/>
</dbReference>
<dbReference type="AlphaFoldDB" id="A0A7W7BS86"/>
<dbReference type="GO" id="GO:0006780">
    <property type="term" value="P:uroporphyrinogen III biosynthetic process"/>
    <property type="evidence" value="ECO:0007669"/>
    <property type="project" value="UniProtKB-UniRule"/>
</dbReference>
<evidence type="ECO:0000256" key="3">
    <source>
        <dbReference type="ARBA" id="ARBA00013109"/>
    </source>
</evidence>
<comment type="catalytic activity">
    <reaction evidence="8 9">
        <text>hydroxymethylbilane = uroporphyrinogen III + H2O</text>
        <dbReference type="Rhea" id="RHEA:18965"/>
        <dbReference type="ChEBI" id="CHEBI:15377"/>
        <dbReference type="ChEBI" id="CHEBI:57308"/>
        <dbReference type="ChEBI" id="CHEBI:57845"/>
        <dbReference type="EC" id="4.2.1.75"/>
    </reaction>
</comment>
<evidence type="ECO:0000256" key="9">
    <source>
        <dbReference type="RuleBase" id="RU366031"/>
    </source>
</evidence>
<evidence type="ECO:0000256" key="4">
    <source>
        <dbReference type="ARBA" id="ARBA00023239"/>
    </source>
</evidence>
<gene>
    <name evidence="11" type="ORF">BKA24_001433</name>
</gene>
<evidence type="ECO:0000256" key="8">
    <source>
        <dbReference type="ARBA" id="ARBA00048617"/>
    </source>
</evidence>
<evidence type="ECO:0000259" key="10">
    <source>
        <dbReference type="Pfam" id="PF02602"/>
    </source>
</evidence>
<comment type="pathway">
    <text evidence="1 9">Porphyrin-containing compound metabolism; protoporphyrin-IX biosynthesis; coproporphyrinogen-III from 5-aminolevulinate: step 3/4.</text>
</comment>
<keyword evidence="5 9" id="KW-0627">Porphyrin biosynthesis</keyword>
<dbReference type="SUPFAM" id="SSF69618">
    <property type="entry name" value="HemD-like"/>
    <property type="match status" value="1"/>
</dbReference>
<dbReference type="PANTHER" id="PTHR38042">
    <property type="entry name" value="UROPORPHYRINOGEN-III SYNTHASE, CHLOROPLASTIC"/>
    <property type="match status" value="1"/>
</dbReference>
<proteinExistence type="inferred from homology"/>
<evidence type="ECO:0000313" key="11">
    <source>
        <dbReference type="EMBL" id="MBB4666724.1"/>
    </source>
</evidence>
<dbReference type="Pfam" id="PF02602">
    <property type="entry name" value="HEM4"/>
    <property type="match status" value="1"/>
</dbReference>
<dbReference type="Gene3D" id="3.40.50.10090">
    <property type="match status" value="2"/>
</dbReference>
<sequence length="256" mass="26642">MTGGHLRGRRVLVPRAGAWGERVRADLRARGADAVVAPLIGSAEPRDAAARDRAFAALAAGHYEWLFVTSAATIEQLRTHGVEVPPTTRIAAVGRATARAVVDAGWEVEFVPAGASSAGALIAQWCAGRVPAGTGRCLVLRSDLAQAVVSDELEVRGYEVDVCIAYRTVGIDLPADVAADLRSGVIDTVLLTSLSVGRELRRQIGELPASTLVASIGPGTTRDGEALGFAVAHTAHTQSIDALIAEIDALVPEESS</sequence>
<evidence type="ECO:0000256" key="5">
    <source>
        <dbReference type="ARBA" id="ARBA00023244"/>
    </source>
</evidence>
<dbReference type="GO" id="GO:0006782">
    <property type="term" value="P:protoporphyrinogen IX biosynthetic process"/>
    <property type="evidence" value="ECO:0007669"/>
    <property type="project" value="UniProtKB-UniRule"/>
</dbReference>
<feature type="domain" description="Tetrapyrrole biosynthesis uroporphyrinogen III synthase" evidence="10">
    <location>
        <begin position="23"/>
        <end position="245"/>
    </location>
</feature>
<dbReference type="EMBL" id="JACHMD010000001">
    <property type="protein sequence ID" value="MBB4666724.1"/>
    <property type="molecule type" value="Genomic_DNA"/>
</dbReference>
<dbReference type="RefSeq" id="WP_184216522.1">
    <property type="nucleotide sequence ID" value="NZ_JACHMD010000001.1"/>
</dbReference>
<comment type="caution">
    <text evidence="11">The sequence shown here is derived from an EMBL/GenBank/DDBJ whole genome shotgun (WGS) entry which is preliminary data.</text>
</comment>
<evidence type="ECO:0000256" key="7">
    <source>
        <dbReference type="ARBA" id="ARBA00040167"/>
    </source>
</evidence>